<evidence type="ECO:0000256" key="6">
    <source>
        <dbReference type="SAM" id="MobiDB-lite"/>
    </source>
</evidence>
<evidence type="ECO:0000313" key="9">
    <source>
        <dbReference type="Proteomes" id="UP000332594"/>
    </source>
</evidence>
<evidence type="ECO:0000256" key="5">
    <source>
        <dbReference type="ARBA" id="ARBA00024043"/>
    </source>
</evidence>
<comment type="subcellular location">
    <subcellularLocation>
        <location evidence="1">Target cell</location>
        <location evidence="1">Target cell cytoplasm</location>
    </subcellularLocation>
</comment>
<name>A0A485CFY8_RAOTE</name>
<feature type="compositionally biased region" description="Polar residues" evidence="6">
    <location>
        <begin position="1994"/>
        <end position="2027"/>
    </location>
</feature>
<dbReference type="InterPro" id="IPR006914">
    <property type="entry name" value="VENN_dom"/>
</dbReference>
<feature type="region of interest" description="Disordered" evidence="6">
    <location>
        <begin position="1990"/>
        <end position="2027"/>
    </location>
</feature>
<feature type="region of interest" description="Disordered" evidence="6">
    <location>
        <begin position="1755"/>
        <end position="1792"/>
    </location>
</feature>
<keyword evidence="4" id="KW-0843">Virulence</keyword>
<dbReference type="GO" id="GO:0003824">
    <property type="term" value="F:catalytic activity"/>
    <property type="evidence" value="ECO:0007669"/>
    <property type="project" value="UniProtKB-ARBA"/>
</dbReference>
<dbReference type="NCBIfam" id="TIGR01731">
    <property type="entry name" value="fil_hemag_20aa"/>
    <property type="match status" value="23"/>
</dbReference>
<keyword evidence="3" id="KW-1266">Target cell cytoplasm</keyword>
<sequence length="2831" mass="291433">MNKNLYRIVFNKARGMLMVVADIARSGRAGAARSSAPGSLPRLLHGKISAISFGLWLAMGVIHPAQANIVADAGAPKNQQPTVMPSANGTPQVNIQTPSAAGVSRNTYSQFDVNQQGAILNNSHKNVQTQLGGMVAGNPWLAKGEAKVILNEVNSRDPSRLNGMIEVAGKKAQVVIANPSGITCNGCGFINANRATLTTGQAQLNNGNLTGYQVERGEVTIEGAGMESSGADYTDIIARSVKVNAGLWAKDLRVTTGRNRVDAAHQRIEKTGDDPATRPQLAVDVASLGGMYAGKIRMVGTESGVGVRNAGAIGAQAGSVSLSADGRIENSGTLRASEDATVRTAGEFSNGGALTAGHNLDIQAASLTGSRDSVLAAGVQNDGRLAESGDLRLHADGQLSVHGQTLAGGNLRASGQGVDVIGSRTQGQRVELDSGAGHLLTQNAGVNARDLTLRSGQTLNNDGGTLSADAITLSAQHLSNRKGKLVQTGSGALAVNLPGDIDNREGEIAANGDIQLAAHAVDNRSGKVLAAQGGSLTAHARTTLDNRQGTLAAAGDTRIDAGDLNNSQGLISAATGSGEIRSAQAVSNGKGRIEAAKTQTISAAGLDNQQGVIVADGATLALANGTFNNHSGSLYSHGALAIHSGALDNQFGYLASGGTLTFKGGDVDNRAGQFAAEQALNASFSAFLNHEGSLKALGAMTLSGGTLDNARGIVGAGGALEVGVTALDNRQGTLFSSADALLRADRLDNQGGQLAAQRTLSVNGGQLVNDSGGLIQSGGSLTIAADDISNRSGSIISSAAATLRSQQLHNAGGEIQSVGDLLIDSARGIVDNVSGLMRSGATLTLTAARLINHNTLGDNQGLEAQNIALASEALDNHSGMILADKSLTVRNGGELDNRSGGLAASGTVDIRGDGLALFNQDGTVKAGEMLRIDADSLDGGGQLLSLGDMALSSRRSLNNSGTMVANGSFTLASAGDITNGGRLLAGSRLDLTGHSLSNGASGEINAGQNTLNVSDTLFNAGLIDGGYTRINAGTLTNSGSGRIYGNAIGVNAITFNNLAENGTAATLAGRERVDLGVQTLNNRDRGLIYSGGDLLIGGALGDNGAAIGRAGTVDNHSATIESAGDMTIAAGQINNINDRFTTGIVTVSQDRLTEYQHTGSPNRWNAADDGVFVDRNSADGLRNLNTPDDTGSNNDSFNQFDYTRTVEETRILESDPAKILAGGNITLTGDRLLNDKSQVIAGGTLAIAGLQEVKNDDVTGERRTTDVGTATHYYRIRHKGGDEQGRDRTAYTPPSEIQSISLKPGQLISGGSVEGTPLTLAPLTPQGTAAAIGIAGAVAGQHTVSPGEPVTPPAGQQFEVTPAEGAIRIVGPNTTLPDNSLFTVNPAADVPYLVETDPRFTNQKQWLGSDYMQQALAGNGDTTLKRLGDGYYEQRLIREQVVALTGQRYLDGYTSDEEQFKALMDQGITFGKQYALKSGVALTPEQMALLTGDIVWLVNTTVKMPDGSLQSVLVPQVYAKVKPGDIDGSGALLAGNNVSIKLNGDLFNSGTLNGRRVLQLDADNITNRAGTLLGDDVRLNARSDINNIGGIIQGDSSLQALAGRDINATTTLADAQSVSGDNRFSRTTIDSVSGIYVQGDDGRLTLHSGRDITLSGAQVVASGERGEVQLVAGRDIQLNDVTTARRDNLVWDADNALSQSQSSSTGSEVTGKGSVTLSAGHDLSARGALLSSGAALNLGAGNNVTLAAGENSQTLDERHKVTGSSGWLSKTTTRTQDNVSRQTAQGSELNGDSVGITAGNDLTLRGSSVAGSGDVALRAGNDLRIDTQDEYNSEQHLKQEKKSGLMSSGGIGFSYGTQSVKTTDTGADITRAGSTVGSVNGDLTLRAGDNLTVNGSDLIAGQDMALSGKNVAITAAENQSRQTHVVEQKTSGLTLALSGTAGSALNSVVQATQDAKSAGSSRLQALQALQGVKAALSGVQAGQAARLDAAQGNDPANNNTVGVSLSYGSQSSKSTQRSEQTIAQGSSLTAGRDLSITAREGDLNAVGSQLKAGNDVALSASRDLNLISAENTSLLEGKNESKGGTVGVGIGVGSGGWGISVSASVNKGKGSESGNGTTHSETTVDAGNSLILNSGRDTTLTGAQVSGDTVIADIGRNLTLTSEQDSDRYDSKQQNASAGGSFTFGSMSGSASVNLSKDKMHSNYDSVVEQTGIFAGKGGYDITVGEHTQLDGAVIGSTATADKNRLDTGTLGWGDIDNRADFKTEHQSVGFSSGGSIGSQFAGNMANGLLTGGNNEGHDSSTTHAAVSDGDIIVRDKDKQHQNVANLSRDVEHANQTLSPIFDKEKEQQRLQQTQLIGEIGNQVADIARTEGQINAINAGKAELAKEKINEPEKGASKEAWEKYNAQLAATEGYKAAQQQWGTGSSVQQAIQAATAAVQGLAGSDLKAALAGGAAPYVAEVIGHYSNLDDAGKVAAHAVVNAALAAAQNQSALAGAAGAATGELIGIIATQMYGKTVSELDETQRQTVSTLATLAAGLAGGLAGDSSASAVSGAQAGKTTVENNYLAGDMFALDRKIKAAKDNGEDIGPILENARKKAEKEREGQITACLENPDICGFGRDVANDAYNEYLEKGFLQGIDPDVVKFMQQETSKDNAVIDRYTSEFGKNLAVASEGLSILAGMGTGVALNVLKTGGTVKNPTTGATVTVYRVEGTPNTRILIGDKGQVTITGDTTLYLNFGDKARAQEFLQKRISQNMDGVTVKTFDVPGTVLEDLRRSAVKESVARLPENKGKPVIADPTKAGDQYGIRPEKLQELQDKILQGSGKDVNKR</sequence>
<accession>A0A485CFY8</accession>
<evidence type="ECO:0000256" key="1">
    <source>
        <dbReference type="ARBA" id="ARBA00004219"/>
    </source>
</evidence>
<dbReference type="Pfam" id="PF13018">
    <property type="entry name" value="ESPR"/>
    <property type="match status" value="1"/>
</dbReference>
<evidence type="ECO:0000259" key="7">
    <source>
        <dbReference type="SMART" id="SM00912"/>
    </source>
</evidence>
<dbReference type="Pfam" id="PF04829">
    <property type="entry name" value="PT-VENN"/>
    <property type="match status" value="1"/>
</dbReference>
<dbReference type="InterPro" id="IPR008619">
    <property type="entry name" value="Filamentous_hemagglutn_rpt"/>
</dbReference>
<proteinExistence type="inferred from homology"/>
<feature type="domain" description="Filamentous haemagglutinin FhaB/tRNA nuclease CdiA-like TPS" evidence="7">
    <location>
        <begin position="87"/>
        <end position="207"/>
    </location>
</feature>
<dbReference type="SMART" id="SM00912">
    <property type="entry name" value="Haemagg_act"/>
    <property type="match status" value="1"/>
</dbReference>
<reference evidence="8 9" key="1">
    <citation type="submission" date="2019-03" db="EMBL/GenBank/DDBJ databases">
        <authorList>
            <consortium name="Pathogen Informatics"/>
        </authorList>
    </citation>
    <scope>NUCLEOTIDE SEQUENCE [LARGE SCALE GENOMIC DNA]</scope>
    <source>
        <strain evidence="8 9">NCTC13038</strain>
    </source>
</reference>
<dbReference type="InterPro" id="IPR008638">
    <property type="entry name" value="FhaB/CdiA-like_TPS"/>
</dbReference>
<evidence type="ECO:0000256" key="4">
    <source>
        <dbReference type="ARBA" id="ARBA00023026"/>
    </source>
</evidence>
<evidence type="ECO:0000256" key="2">
    <source>
        <dbReference type="ARBA" id="ARBA00022656"/>
    </source>
</evidence>
<gene>
    <name evidence="8" type="primary">fhaB_3</name>
    <name evidence="8" type="ORF">NCTC13038_04788</name>
</gene>
<feature type="region of interest" description="Disordered" evidence="6">
    <location>
        <begin position="2163"/>
        <end position="2183"/>
    </location>
</feature>
<dbReference type="InterPro" id="IPR024973">
    <property type="entry name" value="ESPR"/>
</dbReference>
<dbReference type="EMBL" id="CAADJG010000002">
    <property type="protein sequence ID" value="VFS83577.1"/>
    <property type="molecule type" value="Genomic_DNA"/>
</dbReference>
<dbReference type="SUPFAM" id="SSF51126">
    <property type="entry name" value="Pectin lyase-like"/>
    <property type="match status" value="1"/>
</dbReference>
<keyword evidence="2" id="KW-0800">Toxin</keyword>
<dbReference type="Pfam" id="PF05594">
    <property type="entry name" value="Fil_haemagg"/>
    <property type="match status" value="7"/>
</dbReference>
<dbReference type="Gene3D" id="2.160.20.10">
    <property type="entry name" value="Single-stranded right-handed beta-helix, Pectin lyase-like"/>
    <property type="match status" value="1"/>
</dbReference>
<dbReference type="InterPro" id="IPR012334">
    <property type="entry name" value="Pectin_lyas_fold"/>
</dbReference>
<dbReference type="Pfam" id="PF05860">
    <property type="entry name" value="TPS"/>
    <property type="match status" value="1"/>
</dbReference>
<feature type="compositionally biased region" description="Polar residues" evidence="6">
    <location>
        <begin position="1762"/>
        <end position="1790"/>
    </location>
</feature>
<comment type="similarity">
    <text evidence="5">In the N-terminal section; belongs to the CdiA toxin family.</text>
</comment>
<dbReference type="Proteomes" id="UP000332594">
    <property type="component" value="Unassembled WGS sequence"/>
</dbReference>
<evidence type="ECO:0000313" key="8">
    <source>
        <dbReference type="EMBL" id="VFS83577.1"/>
    </source>
</evidence>
<dbReference type="GO" id="GO:0090729">
    <property type="term" value="F:toxin activity"/>
    <property type="evidence" value="ECO:0007669"/>
    <property type="project" value="UniProtKB-KW"/>
</dbReference>
<dbReference type="InterPro" id="IPR011050">
    <property type="entry name" value="Pectin_lyase_fold/virulence"/>
</dbReference>
<protein>
    <submittedName>
        <fullName evidence="8">Filamentous hemagglutinin</fullName>
    </submittedName>
</protein>
<dbReference type="Pfam" id="PF13332">
    <property type="entry name" value="Fil_haemagg_2"/>
    <property type="match status" value="3"/>
</dbReference>
<organism evidence="8 9">
    <name type="scientific">Raoultella terrigena</name>
    <name type="common">Klebsiella terrigena</name>
    <dbReference type="NCBI Taxonomy" id="577"/>
    <lineage>
        <taxon>Bacteria</taxon>
        <taxon>Pseudomonadati</taxon>
        <taxon>Pseudomonadota</taxon>
        <taxon>Gammaproteobacteria</taxon>
        <taxon>Enterobacterales</taxon>
        <taxon>Enterobacteriaceae</taxon>
        <taxon>Klebsiella/Raoultella group</taxon>
        <taxon>Raoultella</taxon>
    </lineage>
</organism>
<dbReference type="InterPro" id="IPR025157">
    <property type="entry name" value="Hemagglutinin_rpt"/>
</dbReference>
<dbReference type="NCBIfam" id="TIGR01901">
    <property type="entry name" value="adhes_NPXG"/>
    <property type="match status" value="1"/>
</dbReference>
<evidence type="ECO:0000256" key="3">
    <source>
        <dbReference type="ARBA" id="ARBA00022913"/>
    </source>
</evidence>
<dbReference type="InterPro" id="IPR010069">
    <property type="entry name" value="CdiA_FHA1_rpt"/>
</dbReference>